<proteinExistence type="predicted"/>
<evidence type="ECO:0000313" key="1">
    <source>
        <dbReference type="EMBL" id="MDI6450569.1"/>
    </source>
</evidence>
<dbReference type="EMBL" id="JASCXX010000022">
    <property type="protein sequence ID" value="MDI6450569.1"/>
    <property type="molecule type" value="Genomic_DNA"/>
</dbReference>
<accession>A0AAW6U241</accession>
<dbReference type="PROSITE" id="PS51257">
    <property type="entry name" value="PROKAR_LIPOPROTEIN"/>
    <property type="match status" value="1"/>
</dbReference>
<dbReference type="RefSeq" id="WP_349245980.1">
    <property type="nucleotide sequence ID" value="NZ_JASCXX010000022.1"/>
</dbReference>
<reference evidence="1" key="1">
    <citation type="submission" date="2023-05" db="EMBL/GenBank/DDBJ databases">
        <title>Anaerotaeda fermentans gen. nov., sp. nov., a novel anaerobic planctomycete of the new family within the order Sedimentisphaerales isolated from Taman Peninsula, Russia.</title>
        <authorList>
            <person name="Khomyakova M.A."/>
            <person name="Merkel A.Y."/>
            <person name="Slobodkin A.I."/>
        </authorList>
    </citation>
    <scope>NUCLEOTIDE SEQUENCE</scope>
    <source>
        <strain evidence="1">M17dextr</strain>
    </source>
</reference>
<evidence type="ECO:0008006" key="3">
    <source>
        <dbReference type="Google" id="ProtNLM"/>
    </source>
</evidence>
<protein>
    <recommendedName>
        <fullName evidence="3">Lipoprotein</fullName>
    </recommendedName>
</protein>
<gene>
    <name evidence="1" type="ORF">QJ522_16045</name>
</gene>
<name>A0AAW6U241_9BACT</name>
<comment type="caution">
    <text evidence="1">The sequence shown here is derived from an EMBL/GenBank/DDBJ whole genome shotgun (WGS) entry which is preliminary data.</text>
</comment>
<dbReference type="Proteomes" id="UP001431776">
    <property type="component" value="Unassembled WGS sequence"/>
</dbReference>
<keyword evidence="2" id="KW-1185">Reference proteome</keyword>
<organism evidence="1 2">
    <name type="scientific">Anaerobaca lacustris</name>
    <dbReference type="NCBI Taxonomy" id="3044600"/>
    <lineage>
        <taxon>Bacteria</taxon>
        <taxon>Pseudomonadati</taxon>
        <taxon>Planctomycetota</taxon>
        <taxon>Phycisphaerae</taxon>
        <taxon>Sedimentisphaerales</taxon>
        <taxon>Anaerobacaceae</taxon>
        <taxon>Anaerobaca</taxon>
    </lineage>
</organism>
<evidence type="ECO:0000313" key="2">
    <source>
        <dbReference type="Proteomes" id="UP001431776"/>
    </source>
</evidence>
<dbReference type="AlphaFoldDB" id="A0AAW6U241"/>
<sequence length="104" mass="11409">MRLVLAGLVVLLSTCLLGGCAKYWYQEGKSFTQCRKDLVSCQTEASRYSDVERTGGLGRYESKFVHECMNAKGYELVPEGTLPVRVKRESSPVFGIPGVAGTID</sequence>